<dbReference type="GO" id="GO:0004181">
    <property type="term" value="F:metallocarboxypeptidase activity"/>
    <property type="evidence" value="ECO:0007669"/>
    <property type="project" value="UniProtKB-UniRule"/>
</dbReference>
<evidence type="ECO:0000256" key="7">
    <source>
        <dbReference type="ARBA" id="ARBA00061580"/>
    </source>
</evidence>
<dbReference type="PIRSF" id="PIRSF006615">
    <property type="entry name" value="Zn_crbxpep_Taq"/>
    <property type="match status" value="1"/>
</dbReference>
<dbReference type="PRINTS" id="PR00998">
    <property type="entry name" value="CRBOXYPTASET"/>
</dbReference>
<comment type="caution">
    <text evidence="11">The sequence shown here is derived from an EMBL/GenBank/DDBJ whole genome shotgun (WGS) entry which is preliminary data.</text>
</comment>
<evidence type="ECO:0000256" key="4">
    <source>
        <dbReference type="ARBA" id="ARBA00022801"/>
    </source>
</evidence>
<dbReference type="Pfam" id="PF02074">
    <property type="entry name" value="Peptidase_M32"/>
    <property type="match status" value="1"/>
</dbReference>
<evidence type="ECO:0000256" key="3">
    <source>
        <dbReference type="ARBA" id="ARBA00022723"/>
    </source>
</evidence>
<comment type="similarity">
    <text evidence="7 8">Belongs to the peptidase M32 family.</text>
</comment>
<comment type="catalytic activity">
    <reaction evidence="6 8">
        <text>Release of a C-terminal amino acid with broad specificity, except for -Pro.</text>
        <dbReference type="EC" id="3.4.17.19"/>
    </reaction>
</comment>
<keyword evidence="3 8" id="KW-0479">Metal-binding</keyword>
<feature type="binding site" evidence="9">
    <location>
        <position position="273"/>
    </location>
    <ligand>
        <name>Zn(2+)</name>
        <dbReference type="ChEBI" id="CHEBI:29105"/>
        <note>catalytic</note>
    </ligand>
</feature>
<gene>
    <name evidence="11" type="ORF">ENS64_09780</name>
</gene>
<evidence type="ECO:0000256" key="1">
    <source>
        <dbReference type="ARBA" id="ARBA00022645"/>
    </source>
</evidence>
<dbReference type="EMBL" id="DSVQ01000012">
    <property type="protein sequence ID" value="HGT39535.1"/>
    <property type="molecule type" value="Genomic_DNA"/>
</dbReference>
<feature type="binding site" evidence="9">
    <location>
        <position position="269"/>
    </location>
    <ligand>
        <name>Zn(2+)</name>
        <dbReference type="ChEBI" id="CHEBI:29105"/>
        <note>catalytic</note>
    </ligand>
</feature>
<organism evidence="11">
    <name type="scientific">Schlesneria paludicola</name>
    <dbReference type="NCBI Taxonomy" id="360056"/>
    <lineage>
        <taxon>Bacteria</taxon>
        <taxon>Pseudomonadati</taxon>
        <taxon>Planctomycetota</taxon>
        <taxon>Planctomycetia</taxon>
        <taxon>Planctomycetales</taxon>
        <taxon>Planctomycetaceae</taxon>
        <taxon>Schlesneria</taxon>
    </lineage>
</organism>
<protein>
    <recommendedName>
        <fullName evidence="8">Metal-dependent carboxypeptidase</fullName>
        <ecNumber evidence="8">3.4.17.19</ecNumber>
    </recommendedName>
</protein>
<evidence type="ECO:0000256" key="2">
    <source>
        <dbReference type="ARBA" id="ARBA00022670"/>
    </source>
</evidence>
<keyword evidence="4 8" id="KW-0378">Hydrolase</keyword>
<dbReference type="AlphaFoldDB" id="A0A7C4LL90"/>
<name>A0A7C4LL90_9PLAN</name>
<proteinExistence type="inferred from homology"/>
<comment type="function">
    <text evidence="8">Broad specificity carboxypetidase that releases amino acids sequentially from the C-terminus, including neutral, aromatic, polar and basic residues.</text>
</comment>
<keyword evidence="1 8" id="KW-0121">Carboxypeptidase</keyword>
<sequence>MSRVESAYEELVSRMREAELLGSCASLLSWDEQTHLPPRGAEHRANQLALLAGLTHERKTSPRIGELLDELEAAGCDPDPESDQAVNVREIRRSYQRAVKLPKQLVEELSRTTSLAQQAWVEAKKNADFPAFLPWLTKIVALKREEAAALGSVSGVPYDALLDDYEPGMTAAEVAAVFQPLREELVRLVAQIQQTGRQLPVEIVQRHYPRQGQRVLAESAARCIGFSFEAGRLDESPHPFCSGIGPGDCRLTTRFHDHHFNAAFFGVLHEAGHGIYEQGLRTDAFGLPMGQACSLGIHESQSRMWENFVGRSRSFWEYFYRSAQQAFPAALGGVSLDDFYRAINDVRPSFIRVEADEVTYNLHIMLRFELEQHLLSGQLVPADVPGAWNELVGKFLGIQPHNDAVGCLQDIHWSGGLIGYFPTYALGNMYAAQFFESAQAELGSLHDMFRRGDFQPLKAWLNEKIHRHGKRYPAAQLVRVVTGRPLSAEPLVNHLRSKFGALYGL</sequence>
<dbReference type="Gene3D" id="1.10.1370.30">
    <property type="match status" value="1"/>
</dbReference>
<keyword evidence="5 8" id="KW-0482">Metalloprotease</keyword>
<dbReference type="PROSITE" id="PS52034">
    <property type="entry name" value="PEPTIDASE_M32"/>
    <property type="match status" value="1"/>
</dbReference>
<reference evidence="11" key="1">
    <citation type="journal article" date="2020" name="mSystems">
        <title>Genome- and Community-Level Interaction Insights into Carbon Utilization and Element Cycling Functions of Hydrothermarchaeota in Hydrothermal Sediment.</title>
        <authorList>
            <person name="Zhou Z."/>
            <person name="Liu Y."/>
            <person name="Xu W."/>
            <person name="Pan J."/>
            <person name="Luo Z.H."/>
            <person name="Li M."/>
        </authorList>
    </citation>
    <scope>NUCLEOTIDE SEQUENCE [LARGE SCALE GENOMIC DNA]</scope>
    <source>
        <strain evidence="11">SpSt-508</strain>
    </source>
</reference>
<keyword evidence="2 8" id="KW-0645">Protease</keyword>
<evidence type="ECO:0000256" key="9">
    <source>
        <dbReference type="PIRSR" id="PIRSR006615-1"/>
    </source>
</evidence>
<dbReference type="CDD" id="cd06460">
    <property type="entry name" value="M32_Taq"/>
    <property type="match status" value="1"/>
</dbReference>
<dbReference type="GO" id="GO:0006508">
    <property type="term" value="P:proteolysis"/>
    <property type="evidence" value="ECO:0007669"/>
    <property type="project" value="UniProtKB-UniRule"/>
</dbReference>
<evidence type="ECO:0000313" key="11">
    <source>
        <dbReference type="EMBL" id="HGT39535.1"/>
    </source>
</evidence>
<evidence type="ECO:0000256" key="10">
    <source>
        <dbReference type="PIRSR" id="PIRSR006615-2"/>
    </source>
</evidence>
<dbReference type="PANTHER" id="PTHR34217">
    <property type="entry name" value="METAL-DEPENDENT CARBOXYPEPTIDASE"/>
    <property type="match status" value="1"/>
</dbReference>
<evidence type="ECO:0000256" key="6">
    <source>
        <dbReference type="ARBA" id="ARBA00052755"/>
    </source>
</evidence>
<dbReference type="InterPro" id="IPR001333">
    <property type="entry name" value="Peptidase_M32_Taq"/>
</dbReference>
<comment type="cofactor">
    <cofactor evidence="9">
        <name>Zn(2+)</name>
        <dbReference type="ChEBI" id="CHEBI:29105"/>
    </cofactor>
    <text evidence="9">Binds 1 zinc ion per subunit.</text>
</comment>
<evidence type="ECO:0000256" key="5">
    <source>
        <dbReference type="ARBA" id="ARBA00023049"/>
    </source>
</evidence>
<feature type="active site" description="Proton donor/acceptor" evidence="10">
    <location>
        <position position="270"/>
    </location>
</feature>
<dbReference type="FunFam" id="1.10.1370.30:FF:000003">
    <property type="entry name" value="Thermostable carboxypeptidase 1"/>
    <property type="match status" value="1"/>
</dbReference>
<dbReference type="GO" id="GO:0008270">
    <property type="term" value="F:zinc ion binding"/>
    <property type="evidence" value="ECO:0007669"/>
    <property type="project" value="UniProtKB-ARBA"/>
</dbReference>
<keyword evidence="9" id="KW-0862">Zinc</keyword>
<feature type="binding site" evidence="9">
    <location>
        <position position="299"/>
    </location>
    <ligand>
        <name>Zn(2+)</name>
        <dbReference type="ChEBI" id="CHEBI:29105"/>
        <note>catalytic</note>
    </ligand>
</feature>
<dbReference type="EC" id="3.4.17.19" evidence="8"/>
<dbReference type="PANTHER" id="PTHR34217:SF1">
    <property type="entry name" value="CARBOXYPEPTIDASE 1"/>
    <property type="match status" value="1"/>
</dbReference>
<accession>A0A7C4LL90</accession>
<evidence type="ECO:0000256" key="8">
    <source>
        <dbReference type="PIRNR" id="PIRNR006615"/>
    </source>
</evidence>
<dbReference type="SUPFAM" id="SSF55486">
    <property type="entry name" value="Metalloproteases ('zincins'), catalytic domain"/>
    <property type="match status" value="1"/>
</dbReference>